<dbReference type="PANTHER" id="PTHR39967">
    <property type="match status" value="1"/>
</dbReference>
<dbReference type="Proteomes" id="UP001492541">
    <property type="component" value="Chromosome"/>
</dbReference>
<gene>
    <name evidence="2" type="ORF">LPQ35_01540</name>
</gene>
<dbReference type="RefSeq" id="WP_193806508.1">
    <property type="nucleotide sequence ID" value="NZ_CP087714.1"/>
</dbReference>
<organism evidence="2 3">
    <name type="scientific">Geoglobus acetivorans</name>
    <dbReference type="NCBI Taxonomy" id="565033"/>
    <lineage>
        <taxon>Archaea</taxon>
        <taxon>Methanobacteriati</taxon>
        <taxon>Methanobacteriota</taxon>
        <taxon>Archaeoglobi</taxon>
        <taxon>Archaeoglobales</taxon>
        <taxon>Archaeoglobaceae</taxon>
        <taxon>Geoglobus</taxon>
    </lineage>
</organism>
<dbReference type="PANTHER" id="PTHR39967:SF1">
    <property type="entry name" value="ISH14-TYPE TRANSPOSASE HSIRS44"/>
    <property type="match status" value="1"/>
</dbReference>
<dbReference type="InterPro" id="IPR032874">
    <property type="entry name" value="DDE_dom"/>
</dbReference>
<keyword evidence="3" id="KW-1185">Reference proteome</keyword>
<dbReference type="InterPro" id="IPR012337">
    <property type="entry name" value="RNaseH-like_sf"/>
</dbReference>
<protein>
    <submittedName>
        <fullName evidence="2">Transposase</fullName>
    </submittedName>
</protein>
<evidence type="ECO:0000259" key="1">
    <source>
        <dbReference type="Pfam" id="PF13610"/>
    </source>
</evidence>
<dbReference type="GeneID" id="90448327"/>
<sequence length="213" mass="25542">MHPAITQLIEEIKAKKLFRRNRKKVELKILSALLYFYGLSLRKASKFISLFEKISHESIRIYYHRIKRILKPPEKKKRRLIAIDETKMKLENKQIFVWSAIDVDTKEYLFIWASEGRSSFHAYVFLKEVLGFYENRPEIVVDRRFRYKLALQRLGLKYKHETFGERNAVEGFFSLLKGRTKRFFNRFPFRSSFDSVQSWLEGFVGLYNLGVLI</sequence>
<evidence type="ECO:0000313" key="3">
    <source>
        <dbReference type="Proteomes" id="UP001492541"/>
    </source>
</evidence>
<dbReference type="Pfam" id="PF13610">
    <property type="entry name" value="DDE_Tnp_IS240"/>
    <property type="match status" value="1"/>
</dbReference>
<reference evidence="2 3" key="1">
    <citation type="submission" date="2021-11" db="EMBL/GenBank/DDBJ databases">
        <title>Whole genome of Geoglobus acetivorans.</title>
        <authorList>
            <person name="Liu D."/>
        </authorList>
    </citation>
    <scope>NUCLEOTIDE SEQUENCE [LARGE SCALE GENOMIC DNA]</scope>
    <source>
        <strain evidence="2 3">SBH6</strain>
    </source>
</reference>
<dbReference type="EMBL" id="CP087714">
    <property type="protein sequence ID" value="XAT64075.1"/>
    <property type="molecule type" value="Genomic_DNA"/>
</dbReference>
<accession>A0ABZ3H3D4</accession>
<feature type="domain" description="DDE" evidence="1">
    <location>
        <begin position="82"/>
        <end position="204"/>
    </location>
</feature>
<dbReference type="SUPFAM" id="SSF53098">
    <property type="entry name" value="Ribonuclease H-like"/>
    <property type="match status" value="1"/>
</dbReference>
<name>A0ABZ3H3D4_GEOAI</name>
<proteinExistence type="predicted"/>
<evidence type="ECO:0000313" key="2">
    <source>
        <dbReference type="EMBL" id="XAT64075.1"/>
    </source>
</evidence>